<feature type="domain" description="SMP-LTD" evidence="11">
    <location>
        <begin position="1"/>
        <end position="514"/>
    </location>
</feature>
<keyword evidence="7 9" id="KW-0496">Mitochondrion</keyword>
<comment type="subunit">
    <text evidence="9">Component of the ER-mitochondria encounter structure (ERMES) or MDM complex, composed of MMM1, MDM10, MDM12 and MDM34. A MMM1 homodimer associates with one molecule of MDM12 on each side in a pairwise head-to-tail manner, and the SMP-LTD domains of MMM1 and MDM12 generate a continuous hydrophobic tunnel for phospholipid trafficking.</text>
</comment>
<dbReference type="InterPro" id="IPR027532">
    <property type="entry name" value="Mdm12"/>
</dbReference>
<dbReference type="GO" id="GO:0005789">
    <property type="term" value="C:endoplasmic reticulum membrane"/>
    <property type="evidence" value="ECO:0007669"/>
    <property type="project" value="UniProtKB-SubCell"/>
</dbReference>
<keyword evidence="5" id="KW-0445">Lipid transport</keyword>
<evidence type="ECO:0000256" key="9">
    <source>
        <dbReference type="HAMAP-Rule" id="MF_03104"/>
    </source>
</evidence>
<feature type="compositionally biased region" description="Basic and acidic residues" evidence="10">
    <location>
        <begin position="103"/>
        <end position="115"/>
    </location>
</feature>
<dbReference type="InterPro" id="IPR031468">
    <property type="entry name" value="SMP_LBD"/>
</dbReference>
<evidence type="ECO:0000313" key="13">
    <source>
        <dbReference type="Proteomes" id="UP001217918"/>
    </source>
</evidence>
<dbReference type="PANTHER" id="PTHR28204:SF1">
    <property type="entry name" value="MITOCHONDRIAL DISTRIBUTION AND MORPHOLOGY PROTEIN 12"/>
    <property type="match status" value="1"/>
</dbReference>
<protein>
    <recommendedName>
        <fullName evidence="9">Mitochondrial distribution and morphology protein 12</fullName>
    </recommendedName>
    <alternativeName>
        <fullName evidence="9">Mitochondrial inheritance component MDM12</fullName>
    </alternativeName>
</protein>
<dbReference type="HAMAP" id="MF_03104">
    <property type="entry name" value="Mdm12"/>
    <property type="match status" value="1"/>
</dbReference>
<comment type="similarity">
    <text evidence="9">Belongs to the MDM12 family.</text>
</comment>
<keyword evidence="6" id="KW-0446">Lipid-binding</keyword>
<dbReference type="GO" id="GO:0015914">
    <property type="term" value="P:phospholipid transport"/>
    <property type="evidence" value="ECO:0007669"/>
    <property type="project" value="TreeGrafter"/>
</dbReference>
<dbReference type="GO" id="GO:1990456">
    <property type="term" value="P:mitochondrion-endoplasmic reticulum membrane tethering"/>
    <property type="evidence" value="ECO:0007669"/>
    <property type="project" value="TreeGrafter"/>
</dbReference>
<reference evidence="12" key="1">
    <citation type="journal article" date="2023" name="Mol. Plant Microbe Interact.">
        <title>Elucidating the Obligate Nature and Biological Capacity of an Invasive Fungal Corn Pathogen.</title>
        <authorList>
            <person name="MacCready J.S."/>
            <person name="Roggenkamp E.M."/>
            <person name="Gdanetz K."/>
            <person name="Chilvers M.I."/>
        </authorList>
    </citation>
    <scope>NUCLEOTIDE SEQUENCE</scope>
    <source>
        <strain evidence="12">PM02</strain>
    </source>
</reference>
<comment type="function">
    <text evidence="9">Component of the ERMES/MDM complex, which serves as a molecular tether to connect the endoplasmic reticulum (ER) and mitochondria. Components of this complex are involved in the control of mitochondrial shape and protein biogenesis, and function in nonvesicular lipid trafficking between the ER and mitochondria. MDM12 is required for the interaction of the ER-resident membrane protein MMM1 and the outer mitochondrial membrane-resident beta-barrel protein MDM10. The MDM12-MMM1 subcomplex functions in the major beta-barrel assembly pathway that is responsible for biogenesis of all mitochondrial outer membrane beta-barrel proteins, and acts in a late step after the SAM complex. The MDM10-MDM12-MMM1 subcomplex further acts in the TOM40-specific pathway after the action of the MDM12-MMM1 complex. Essential for establishing and maintaining the structure of mitochondria and maintenance of mtDNA nucleoids.</text>
</comment>
<evidence type="ECO:0000256" key="8">
    <source>
        <dbReference type="ARBA" id="ARBA00023136"/>
    </source>
</evidence>
<comment type="subcellular location">
    <subcellularLocation>
        <location evidence="1">Membrane</location>
    </subcellularLocation>
    <subcellularLocation>
        <location evidence="9">Mitochondrion outer membrane</location>
        <topology evidence="9">Peripheral membrane protein</topology>
        <orientation evidence="9">Cytoplasmic side</orientation>
    </subcellularLocation>
    <subcellularLocation>
        <location evidence="9">Endoplasmic reticulum membrane</location>
        <topology evidence="9">Peripheral membrane protein</topology>
        <orientation evidence="9">Cytoplasmic side</orientation>
    </subcellularLocation>
    <text evidence="9">The ERMES/MDM complex localizes to a few discrete foci (around 10 per single cell), that represent mitochondria-endoplasmic reticulum junctions. These foci are often found next to mtDNA nucleoids.</text>
</comment>
<name>A0AAD9MHY6_9PEZI</name>
<dbReference type="GO" id="GO:0008289">
    <property type="term" value="F:lipid binding"/>
    <property type="evidence" value="ECO:0007669"/>
    <property type="project" value="UniProtKB-KW"/>
</dbReference>
<dbReference type="AlphaFoldDB" id="A0AAD9MHY6"/>
<evidence type="ECO:0000256" key="7">
    <source>
        <dbReference type="ARBA" id="ARBA00023128"/>
    </source>
</evidence>
<dbReference type="Pfam" id="PF26544">
    <property type="entry name" value="Mdm12"/>
    <property type="match status" value="2"/>
</dbReference>
<feature type="region of interest" description="Disordered" evidence="10">
    <location>
        <begin position="218"/>
        <end position="242"/>
    </location>
</feature>
<dbReference type="GO" id="GO:0045040">
    <property type="term" value="P:protein insertion into mitochondrial outer membrane"/>
    <property type="evidence" value="ECO:0007669"/>
    <property type="project" value="UniProtKB-UniRule"/>
</dbReference>
<evidence type="ECO:0000256" key="3">
    <source>
        <dbReference type="ARBA" id="ARBA00022787"/>
    </source>
</evidence>
<feature type="region of interest" description="Disordered" evidence="10">
    <location>
        <begin position="430"/>
        <end position="458"/>
    </location>
</feature>
<dbReference type="GO" id="GO:0032865">
    <property type="term" value="C:ERMES complex"/>
    <property type="evidence" value="ECO:0007669"/>
    <property type="project" value="UniProtKB-UniRule"/>
</dbReference>
<sequence>MSIDLNWDTVTTGPDGQVLARKIRDFIHGKFQEISLPRFIKSVTVHDFDFGTIPPELEIKDITDPLPDFYEENSDLDDAGDEADDADDGGSSSTRAGPGPDLAGRDSDPFDDLHVPDGLRAAAERRLHAVPPHLSLPGGSGFKSATPLPQQDLGSPFLGVSTPGIPGGTSNLHYFHSQFATGLSGTQTPLAALASAQHMSGGRLESTASARDLRERLRADHGGGGGISSAGQSRGRSRNLSQSSVGDYIPAVNGGSSGLAAIHGSSSFASGLGLGIPIAGGSSYLIHPTLREKHSVSTLAPTSVGASRPPTRAGVVIAEADGGGGDFGHDAHQYMEKEAEPEAQQQRRFREPRIEDIQAVFRIKYAGNIKLLLTADILLDYPMPSFVGIPVQLSITGVTFDGVGVVAYIRKRVHFCFLSPEDALAAVGGEGTGSGAGSDSQGAAAAAAEGKPPNPPGRLGGLLQEIRVESEIGQREGGKQSLKNVGKVERFVLEQVRRILEEEFVYPSFWTVLV</sequence>
<evidence type="ECO:0000256" key="4">
    <source>
        <dbReference type="ARBA" id="ARBA00022824"/>
    </source>
</evidence>
<keyword evidence="2" id="KW-0813">Transport</keyword>
<dbReference type="PANTHER" id="PTHR28204">
    <property type="entry name" value="MITOCHONDRIAL DISTRIBUTION AND MORPHOLOGY PROTEIN 12"/>
    <property type="match status" value="1"/>
</dbReference>
<evidence type="ECO:0000313" key="12">
    <source>
        <dbReference type="EMBL" id="KAK2073923.1"/>
    </source>
</evidence>
<keyword evidence="8 9" id="KW-0472">Membrane</keyword>
<dbReference type="Proteomes" id="UP001217918">
    <property type="component" value="Unassembled WGS sequence"/>
</dbReference>
<dbReference type="EMBL" id="JAQQPM010000007">
    <property type="protein sequence ID" value="KAK2073923.1"/>
    <property type="molecule type" value="Genomic_DNA"/>
</dbReference>
<evidence type="ECO:0000259" key="11">
    <source>
        <dbReference type="PROSITE" id="PS51847"/>
    </source>
</evidence>
<feature type="compositionally biased region" description="Low complexity" evidence="10">
    <location>
        <begin position="437"/>
        <end position="451"/>
    </location>
</feature>
<evidence type="ECO:0000256" key="5">
    <source>
        <dbReference type="ARBA" id="ARBA00023055"/>
    </source>
</evidence>
<keyword evidence="4 9" id="KW-0256">Endoplasmic reticulum</keyword>
<keyword evidence="13" id="KW-1185">Reference proteome</keyword>
<gene>
    <name evidence="9" type="primary">MDM12</name>
    <name evidence="12" type="ORF">P8C59_008162</name>
</gene>
<dbReference type="PROSITE" id="PS51847">
    <property type="entry name" value="SMP"/>
    <property type="match status" value="1"/>
</dbReference>
<accession>A0AAD9MHY6</accession>
<evidence type="ECO:0000256" key="10">
    <source>
        <dbReference type="SAM" id="MobiDB-lite"/>
    </source>
</evidence>
<proteinExistence type="inferred from homology"/>
<dbReference type="CDD" id="cd21672">
    <property type="entry name" value="SMP_Mdm12"/>
    <property type="match status" value="1"/>
</dbReference>
<organism evidence="12 13">
    <name type="scientific">Phyllachora maydis</name>
    <dbReference type="NCBI Taxonomy" id="1825666"/>
    <lineage>
        <taxon>Eukaryota</taxon>
        <taxon>Fungi</taxon>
        <taxon>Dikarya</taxon>
        <taxon>Ascomycota</taxon>
        <taxon>Pezizomycotina</taxon>
        <taxon>Sordariomycetes</taxon>
        <taxon>Sordariomycetidae</taxon>
        <taxon>Phyllachorales</taxon>
        <taxon>Phyllachoraceae</taxon>
        <taxon>Phyllachora</taxon>
    </lineage>
</organism>
<evidence type="ECO:0000256" key="1">
    <source>
        <dbReference type="ARBA" id="ARBA00004370"/>
    </source>
</evidence>
<evidence type="ECO:0000256" key="2">
    <source>
        <dbReference type="ARBA" id="ARBA00022448"/>
    </source>
</evidence>
<keyword evidence="3 9" id="KW-1000">Mitochondrion outer membrane</keyword>
<comment type="caution">
    <text evidence="12">The sequence shown here is derived from an EMBL/GenBank/DDBJ whole genome shotgun (WGS) entry which is preliminary data.</text>
</comment>
<feature type="region of interest" description="Disordered" evidence="10">
    <location>
        <begin position="59"/>
        <end position="115"/>
    </location>
</feature>
<feature type="compositionally biased region" description="Acidic residues" evidence="10">
    <location>
        <begin position="69"/>
        <end position="88"/>
    </location>
</feature>
<evidence type="ECO:0000256" key="6">
    <source>
        <dbReference type="ARBA" id="ARBA00023121"/>
    </source>
</evidence>